<dbReference type="SMART" id="SM01204">
    <property type="entry name" value="FIST_C"/>
    <property type="match status" value="1"/>
</dbReference>
<dbReference type="Gene3D" id="1.20.1280.50">
    <property type="match status" value="1"/>
</dbReference>
<organism evidence="3 4">
    <name type="scientific">Penstemon davidsonii</name>
    <dbReference type="NCBI Taxonomy" id="160366"/>
    <lineage>
        <taxon>Eukaryota</taxon>
        <taxon>Viridiplantae</taxon>
        <taxon>Streptophyta</taxon>
        <taxon>Embryophyta</taxon>
        <taxon>Tracheophyta</taxon>
        <taxon>Spermatophyta</taxon>
        <taxon>Magnoliopsida</taxon>
        <taxon>eudicotyledons</taxon>
        <taxon>Gunneridae</taxon>
        <taxon>Pentapetalae</taxon>
        <taxon>asterids</taxon>
        <taxon>lamiids</taxon>
        <taxon>Lamiales</taxon>
        <taxon>Plantaginaceae</taxon>
        <taxon>Cheloneae</taxon>
        <taxon>Penstemon</taxon>
    </lineage>
</organism>
<dbReference type="CDD" id="cd09917">
    <property type="entry name" value="F-box_SF"/>
    <property type="match status" value="1"/>
</dbReference>
<evidence type="ECO:0000256" key="1">
    <source>
        <dbReference type="SAM" id="MobiDB-lite"/>
    </source>
</evidence>
<protein>
    <recommendedName>
        <fullName evidence="2">FIST C-domain domain-containing protein</fullName>
    </recommendedName>
</protein>
<dbReference type="InterPro" id="IPR019494">
    <property type="entry name" value="FIST_C"/>
</dbReference>
<feature type="compositionally biased region" description="Basic and acidic residues" evidence="1">
    <location>
        <begin position="1"/>
        <end position="18"/>
    </location>
</feature>
<dbReference type="SUPFAM" id="SSF81383">
    <property type="entry name" value="F-box domain"/>
    <property type="match status" value="1"/>
</dbReference>
<comment type="caution">
    <text evidence="3">The sequence shown here is derived from an EMBL/GenBank/DDBJ whole genome shotgun (WGS) entry which is preliminary data.</text>
</comment>
<dbReference type="Proteomes" id="UP001291926">
    <property type="component" value="Unassembled WGS sequence"/>
</dbReference>
<gene>
    <name evidence="3" type="ORF">RD792_011614</name>
</gene>
<dbReference type="InterPro" id="IPR001810">
    <property type="entry name" value="F-box_dom"/>
</dbReference>
<evidence type="ECO:0000313" key="3">
    <source>
        <dbReference type="EMBL" id="KAK4480764.1"/>
    </source>
</evidence>
<keyword evidence="4" id="KW-1185">Reference proteome</keyword>
<feature type="domain" description="FIST C-domain" evidence="2">
    <location>
        <begin position="346"/>
        <end position="506"/>
    </location>
</feature>
<reference evidence="3 4" key="1">
    <citation type="journal article" date="2023" name="bioRxiv">
        <title>Genome report: Whole genome sequence and annotation of Penstemon davidsonii.</title>
        <authorList>
            <person name="Ostevik K.L."/>
            <person name="Alabady M."/>
            <person name="Zhang M."/>
            <person name="Rausher M.D."/>
        </authorList>
    </citation>
    <scope>NUCLEOTIDE SEQUENCE [LARGE SCALE GENOMIC DNA]</scope>
    <source>
        <strain evidence="3">DNT005</strain>
        <tissue evidence="3">Whole leaf</tissue>
    </source>
</reference>
<sequence>MEHRSIQSPEKMAKKSSEETQTTVNKGIIVGIDDLGEDLMRNILSRLPALSFASAACVSRYWNFLCNLVLSYPKLSSAASFSSSLENALSEAVDKVLSEPIRPHFVIASIGPAFSLQRAHQLIAEKLGSRIPLIINVSAGIIGRDLFTDKFVEVQWEVTEEDEGYEFAEENASRGLILTVGFLPGLMTHIVPLLSEDMGPLLVDEFVADIQGYASAVSDSESPAGIMLFADLKTDIKPVLQAMEYAFSRDTVIVGDGGSRFLYRSGSINTTNGMPKSAPAAVALLFARDRNKPIGIGEINFHAMLSTGLSPVGLTYKAVSVKSYASSTCVTASRNTLHEHLDGITILEEVYDQLGDRIQYPSFFIGVTKRRKCCVGMGKIRRMQFLEFHEVLGGNEEYLFLNSVGIKTGDPFQFYMSNSKSAMAYCKTISDNLRLLKLGCEHRPDQASSSVSYLDKSEVFGGIIFSCCGRGDSFFGQSGVDSSPFLDNFPGVTFAGTYCNGEIGRSNSSLYNKEDGFSSCCVHVYSAAYLVMSYSPPSLP</sequence>
<dbReference type="InterPro" id="IPR036047">
    <property type="entry name" value="F-box-like_dom_sf"/>
</dbReference>
<accession>A0ABR0CVH1</accession>
<dbReference type="EMBL" id="JAYDYQ010002685">
    <property type="protein sequence ID" value="KAK4480764.1"/>
    <property type="molecule type" value="Genomic_DNA"/>
</dbReference>
<dbReference type="PANTHER" id="PTHR14939">
    <property type="entry name" value="F-BOX ONLY PROTEIN 22"/>
    <property type="match status" value="1"/>
</dbReference>
<dbReference type="Pfam" id="PF00646">
    <property type="entry name" value="F-box"/>
    <property type="match status" value="1"/>
</dbReference>
<evidence type="ECO:0000313" key="4">
    <source>
        <dbReference type="Proteomes" id="UP001291926"/>
    </source>
</evidence>
<evidence type="ECO:0000259" key="2">
    <source>
        <dbReference type="SMART" id="SM01204"/>
    </source>
</evidence>
<proteinExistence type="predicted"/>
<name>A0ABR0CVH1_9LAMI</name>
<dbReference type="PANTHER" id="PTHR14939:SF5">
    <property type="entry name" value="F-BOX ONLY PROTEIN 22"/>
    <property type="match status" value="1"/>
</dbReference>
<feature type="region of interest" description="Disordered" evidence="1">
    <location>
        <begin position="1"/>
        <end position="20"/>
    </location>
</feature>